<name>A0A1G6W6E9_9GAMM</name>
<dbReference type="RefSeq" id="WP_245680000.1">
    <property type="nucleotide sequence ID" value="NZ_FNAG01000004.1"/>
</dbReference>
<proteinExistence type="predicted"/>
<protein>
    <recommendedName>
        <fullName evidence="4">Polymer-forming protein</fullName>
    </recommendedName>
</protein>
<evidence type="ECO:0000313" key="3">
    <source>
        <dbReference type="Proteomes" id="UP000199603"/>
    </source>
</evidence>
<dbReference type="EMBL" id="FNAG01000004">
    <property type="protein sequence ID" value="SDD60777.1"/>
    <property type="molecule type" value="Genomic_DNA"/>
</dbReference>
<dbReference type="AlphaFoldDB" id="A0A1G6W6E9"/>
<organism evidence="2 3">
    <name type="scientific">Aquimonas voraii</name>
    <dbReference type="NCBI Taxonomy" id="265719"/>
    <lineage>
        <taxon>Bacteria</taxon>
        <taxon>Pseudomonadati</taxon>
        <taxon>Pseudomonadota</taxon>
        <taxon>Gammaproteobacteria</taxon>
        <taxon>Lysobacterales</taxon>
        <taxon>Lysobacteraceae</taxon>
        <taxon>Aquimonas</taxon>
    </lineage>
</organism>
<accession>A0A1G6W6E9</accession>
<dbReference type="STRING" id="265719.SAMN04488509_104127"/>
<dbReference type="Proteomes" id="UP000199603">
    <property type="component" value="Unassembled WGS sequence"/>
</dbReference>
<evidence type="ECO:0000313" key="2">
    <source>
        <dbReference type="EMBL" id="SDD60777.1"/>
    </source>
</evidence>
<keyword evidence="3" id="KW-1185">Reference proteome</keyword>
<gene>
    <name evidence="2" type="ORF">SAMN04488509_104127</name>
</gene>
<evidence type="ECO:0008006" key="4">
    <source>
        <dbReference type="Google" id="ProtNLM"/>
    </source>
</evidence>
<evidence type="ECO:0000256" key="1">
    <source>
        <dbReference type="SAM" id="SignalP"/>
    </source>
</evidence>
<keyword evidence="1" id="KW-0732">Signal</keyword>
<feature type="chain" id="PRO_5011455006" description="Polymer-forming protein" evidence="1">
    <location>
        <begin position="21"/>
        <end position="220"/>
    </location>
</feature>
<sequence length="220" mass="22959">MRTSILPLLVLITFAGSAAAERLTSIDKVNGSIRTEQGRAYDSLETVNGSVTLAAQVQAESVETVNGSISLNEGARAESVETVNGSISFGASSQAGSAETVNGSIRLDRGAAVQRDVETVNGAIRLEAATIGGDVETVNGDITLLDGSRIAGGITIEKPSTGWFNWGGNTRLPKIVIGPDSEVVGPMVFKREVELFVHESARIGRVEGAEAKRYSGSDLP</sequence>
<reference evidence="2 3" key="1">
    <citation type="submission" date="2016-10" db="EMBL/GenBank/DDBJ databases">
        <authorList>
            <person name="de Groot N.N."/>
        </authorList>
    </citation>
    <scope>NUCLEOTIDE SEQUENCE [LARGE SCALE GENOMIC DNA]</scope>
    <source>
        <strain evidence="2 3">DSM 16957</strain>
    </source>
</reference>
<feature type="signal peptide" evidence="1">
    <location>
        <begin position="1"/>
        <end position="20"/>
    </location>
</feature>